<comment type="caution">
    <text evidence="1">The sequence shown here is derived from an EMBL/GenBank/DDBJ whole genome shotgun (WGS) entry which is preliminary data.</text>
</comment>
<dbReference type="Proteomes" id="UP001357733">
    <property type="component" value="Unassembled WGS sequence"/>
</dbReference>
<keyword evidence="2" id="KW-1185">Reference proteome</keyword>
<dbReference type="RefSeq" id="WP_324619413.1">
    <property type="nucleotide sequence ID" value="NZ_JAYKOT010000003.1"/>
</dbReference>
<reference evidence="1 2" key="1">
    <citation type="submission" date="2024-01" db="EMBL/GenBank/DDBJ databases">
        <title>Complete genome sequence of Citroniella saccharovorans strain M6.X9, isolated from human fecal sample.</title>
        <authorList>
            <person name="Cheng G."/>
            <person name="Westerholm M."/>
            <person name="Schnurer A."/>
        </authorList>
    </citation>
    <scope>NUCLEOTIDE SEQUENCE [LARGE SCALE GENOMIC DNA]</scope>
    <source>
        <strain evidence="1 2">DSM 29873</strain>
    </source>
</reference>
<gene>
    <name evidence="1" type="ORF">VLK81_04075</name>
</gene>
<dbReference type="AlphaFoldDB" id="A0AAW9MYS5"/>
<evidence type="ECO:0000313" key="1">
    <source>
        <dbReference type="EMBL" id="MEB3429207.1"/>
    </source>
</evidence>
<evidence type="ECO:0000313" key="2">
    <source>
        <dbReference type="Proteomes" id="UP001357733"/>
    </source>
</evidence>
<proteinExistence type="predicted"/>
<name>A0AAW9MYS5_9FIRM</name>
<organism evidence="1 2">
    <name type="scientific">Citroniella saccharovorans</name>
    <dbReference type="NCBI Taxonomy" id="2053367"/>
    <lineage>
        <taxon>Bacteria</taxon>
        <taxon>Bacillati</taxon>
        <taxon>Bacillota</taxon>
        <taxon>Tissierellia</taxon>
        <taxon>Tissierellales</taxon>
        <taxon>Peptoniphilaceae</taxon>
        <taxon>Citroniella</taxon>
    </lineage>
</organism>
<accession>A0AAW9MYS5</accession>
<sequence>MLIFLLRSFLLEDFKLLSPLLEREDRKDLTRKLTLENLNLINSFEHINISFDNDKNFEFFPEEKIELSRDKLMEFSHGKDFKSYTCFFF</sequence>
<dbReference type="EMBL" id="JAYKOT010000003">
    <property type="protein sequence ID" value="MEB3429207.1"/>
    <property type="molecule type" value="Genomic_DNA"/>
</dbReference>
<protein>
    <submittedName>
        <fullName evidence="1">Uncharacterized protein</fullName>
    </submittedName>
</protein>